<name>A0A3B9IL51_9PROT</name>
<evidence type="ECO:0000313" key="1">
    <source>
        <dbReference type="EMBL" id="HAE48053.1"/>
    </source>
</evidence>
<gene>
    <name evidence="1" type="ORF">DCK97_11590</name>
</gene>
<organism evidence="1 2">
    <name type="scientific">Tistrella mobilis</name>
    <dbReference type="NCBI Taxonomy" id="171437"/>
    <lineage>
        <taxon>Bacteria</taxon>
        <taxon>Pseudomonadati</taxon>
        <taxon>Pseudomonadota</taxon>
        <taxon>Alphaproteobacteria</taxon>
        <taxon>Geminicoccales</taxon>
        <taxon>Geminicoccaceae</taxon>
        <taxon>Tistrella</taxon>
    </lineage>
</organism>
<dbReference type="Proteomes" id="UP000257706">
    <property type="component" value="Unassembled WGS sequence"/>
</dbReference>
<dbReference type="EMBL" id="DMAI01000177">
    <property type="protein sequence ID" value="HAE48053.1"/>
    <property type="molecule type" value="Genomic_DNA"/>
</dbReference>
<protein>
    <submittedName>
        <fullName evidence="1">Uncharacterized protein</fullName>
    </submittedName>
</protein>
<evidence type="ECO:0000313" key="2">
    <source>
        <dbReference type="Proteomes" id="UP000257706"/>
    </source>
</evidence>
<comment type="caution">
    <text evidence="1">The sequence shown here is derived from an EMBL/GenBank/DDBJ whole genome shotgun (WGS) entry which is preliminary data.</text>
</comment>
<reference evidence="1 2" key="1">
    <citation type="journal article" date="2018" name="Nat. Biotechnol.">
        <title>A standardized bacterial taxonomy based on genome phylogeny substantially revises the tree of life.</title>
        <authorList>
            <person name="Parks D.H."/>
            <person name="Chuvochina M."/>
            <person name="Waite D.W."/>
            <person name="Rinke C."/>
            <person name="Skarshewski A."/>
            <person name="Chaumeil P.A."/>
            <person name="Hugenholtz P."/>
        </authorList>
    </citation>
    <scope>NUCLEOTIDE SEQUENCE [LARGE SCALE GENOMIC DNA]</scope>
    <source>
        <strain evidence="1">UBA8739</strain>
    </source>
</reference>
<sequence>MFRDGLFPRPDWRNLCALLKSREPKVKITLDPAQDALGMMDEMVEPVPGTHCLKLGQHFSVYVERIRGKSMYLLVDAPEGLFLHVPGATFDGIFRQNPQRLPPERRWRFTTNGPHRIIVIELSADAPPFVRHLSTRGALSEREIDTMVSALEDPGRVPVWNWGACAIHVGDMSADQD</sequence>
<proteinExistence type="predicted"/>
<accession>A0A3B9IL51</accession>
<dbReference type="AlphaFoldDB" id="A0A3B9IL51"/>